<dbReference type="EMBL" id="FOPC01000004">
    <property type="protein sequence ID" value="SFG48617.1"/>
    <property type="molecule type" value="Genomic_DNA"/>
</dbReference>
<reference evidence="3" key="1">
    <citation type="submission" date="2016-10" db="EMBL/GenBank/DDBJ databases">
        <authorList>
            <person name="Varghese N."/>
            <person name="Submissions S."/>
        </authorList>
    </citation>
    <scope>NUCLEOTIDE SEQUENCE [LARGE SCALE GENOMIC DNA]</scope>
    <source>
        <strain evidence="3">DSM 19315</strain>
    </source>
</reference>
<evidence type="ECO:0000256" key="1">
    <source>
        <dbReference type="SAM" id="SignalP"/>
    </source>
</evidence>
<evidence type="ECO:0008006" key="4">
    <source>
        <dbReference type="Google" id="ProtNLM"/>
    </source>
</evidence>
<organism evidence="2 3">
    <name type="scientific">Algoriphagus hitonicola</name>
    <dbReference type="NCBI Taxonomy" id="435880"/>
    <lineage>
        <taxon>Bacteria</taxon>
        <taxon>Pseudomonadati</taxon>
        <taxon>Bacteroidota</taxon>
        <taxon>Cytophagia</taxon>
        <taxon>Cytophagales</taxon>
        <taxon>Cyclobacteriaceae</taxon>
        <taxon>Algoriphagus</taxon>
    </lineage>
</organism>
<proteinExistence type="predicted"/>
<evidence type="ECO:0000313" key="3">
    <source>
        <dbReference type="Proteomes" id="UP000199642"/>
    </source>
</evidence>
<dbReference type="Proteomes" id="UP000199642">
    <property type="component" value="Unassembled WGS sequence"/>
</dbReference>
<feature type="chain" id="PRO_5011532419" description="Outer membrane insertion C-terminal signal" evidence="1">
    <location>
        <begin position="21"/>
        <end position="140"/>
    </location>
</feature>
<protein>
    <recommendedName>
        <fullName evidence="4">Outer membrane insertion C-terminal signal</fullName>
    </recommendedName>
</protein>
<dbReference type="AlphaFoldDB" id="A0A1I2SCH8"/>
<dbReference type="OrthoDB" id="824482at2"/>
<gene>
    <name evidence="2" type="ORF">SAMN04487988_104155</name>
</gene>
<keyword evidence="3" id="KW-1185">Reference proteome</keyword>
<dbReference type="RefSeq" id="WP_092790233.1">
    <property type="nucleotide sequence ID" value="NZ_FOPC01000004.1"/>
</dbReference>
<keyword evidence="1" id="KW-0732">Signal</keyword>
<sequence length="140" mass="15411">MKKLAVLLFAFTFTSLLAEAQISAGVNMFSSNTFVTIGSNPDKPLFGEGRISTGGDIDLELMGGYNLVQKEDVNFYLGMALGIWDNRRDNDFYVGIPFGLLVKPFGGSKNLGLVLEATPVFPSDYSSYFRAGFGFKYTFR</sequence>
<feature type="signal peptide" evidence="1">
    <location>
        <begin position="1"/>
        <end position="20"/>
    </location>
</feature>
<accession>A0A1I2SCH8</accession>
<name>A0A1I2SCH8_9BACT</name>
<evidence type="ECO:0000313" key="2">
    <source>
        <dbReference type="EMBL" id="SFG48617.1"/>
    </source>
</evidence>
<dbReference type="STRING" id="435880.SAMN04487988_104155"/>